<evidence type="ECO:0000313" key="3">
    <source>
        <dbReference type="Proteomes" id="UP000801492"/>
    </source>
</evidence>
<sequence>MDLLLDEVGNTNDGMRHVPRKTRKPFLKETLQMLLSAEHAQSMVDVSDEEESIIETKESSDEEPWLLSSG</sequence>
<gene>
    <name evidence="2" type="ORF">ILUMI_01602</name>
</gene>
<comment type="caution">
    <text evidence="2">The sequence shown here is derived from an EMBL/GenBank/DDBJ whole genome shotgun (WGS) entry which is preliminary data.</text>
</comment>
<reference evidence="2" key="1">
    <citation type="submission" date="2019-08" db="EMBL/GenBank/DDBJ databases">
        <title>The genome of the North American firefly Photinus pyralis.</title>
        <authorList>
            <consortium name="Photinus pyralis genome working group"/>
            <person name="Fallon T.R."/>
            <person name="Sander Lower S.E."/>
            <person name="Weng J.-K."/>
        </authorList>
    </citation>
    <scope>NUCLEOTIDE SEQUENCE</scope>
    <source>
        <strain evidence="2">TRF0915ILg1</strain>
        <tissue evidence="2">Whole body</tissue>
    </source>
</reference>
<protein>
    <submittedName>
        <fullName evidence="2">Uncharacterized protein</fullName>
    </submittedName>
</protein>
<accession>A0A8K0DJU8</accession>
<keyword evidence="3" id="KW-1185">Reference proteome</keyword>
<feature type="region of interest" description="Disordered" evidence="1">
    <location>
        <begin position="41"/>
        <end position="70"/>
    </location>
</feature>
<evidence type="ECO:0000256" key="1">
    <source>
        <dbReference type="SAM" id="MobiDB-lite"/>
    </source>
</evidence>
<proteinExistence type="predicted"/>
<dbReference type="EMBL" id="VTPC01000733">
    <property type="protein sequence ID" value="KAF2904582.1"/>
    <property type="molecule type" value="Genomic_DNA"/>
</dbReference>
<dbReference type="AlphaFoldDB" id="A0A8K0DJU8"/>
<dbReference type="Proteomes" id="UP000801492">
    <property type="component" value="Unassembled WGS sequence"/>
</dbReference>
<organism evidence="2 3">
    <name type="scientific">Ignelater luminosus</name>
    <name type="common">Cucubano</name>
    <name type="synonym">Pyrophorus luminosus</name>
    <dbReference type="NCBI Taxonomy" id="2038154"/>
    <lineage>
        <taxon>Eukaryota</taxon>
        <taxon>Metazoa</taxon>
        <taxon>Ecdysozoa</taxon>
        <taxon>Arthropoda</taxon>
        <taxon>Hexapoda</taxon>
        <taxon>Insecta</taxon>
        <taxon>Pterygota</taxon>
        <taxon>Neoptera</taxon>
        <taxon>Endopterygota</taxon>
        <taxon>Coleoptera</taxon>
        <taxon>Polyphaga</taxon>
        <taxon>Elateriformia</taxon>
        <taxon>Elateroidea</taxon>
        <taxon>Elateridae</taxon>
        <taxon>Agrypninae</taxon>
        <taxon>Pyrophorini</taxon>
        <taxon>Ignelater</taxon>
    </lineage>
</organism>
<name>A0A8K0DJU8_IGNLU</name>
<evidence type="ECO:0000313" key="2">
    <source>
        <dbReference type="EMBL" id="KAF2904582.1"/>
    </source>
</evidence>